<name>A0A6J1S8D0_FRAOC</name>
<dbReference type="InterPro" id="IPR006845">
    <property type="entry name" value="Pex_N"/>
</dbReference>
<dbReference type="InterPro" id="IPR025654">
    <property type="entry name" value="PEX2/10"/>
</dbReference>
<dbReference type="InterPro" id="IPR001841">
    <property type="entry name" value="Znf_RING"/>
</dbReference>
<dbReference type="SUPFAM" id="SSF57850">
    <property type="entry name" value="RING/U-box"/>
    <property type="match status" value="1"/>
</dbReference>
<evidence type="ECO:0000256" key="13">
    <source>
        <dbReference type="ARBA" id="ARBA00023136"/>
    </source>
</evidence>
<dbReference type="CTD" id="5828"/>
<evidence type="ECO:0000256" key="15">
    <source>
        <dbReference type="ARBA" id="ARBA00032511"/>
    </source>
</evidence>
<dbReference type="InterPro" id="IPR013083">
    <property type="entry name" value="Znf_RING/FYVE/PHD"/>
</dbReference>
<dbReference type="InterPro" id="IPR045859">
    <property type="entry name" value="RING-HC_PEX2"/>
</dbReference>
<keyword evidence="7" id="KW-0479">Metal-binding</keyword>
<proteinExistence type="inferred from homology"/>
<comment type="similarity">
    <text evidence="3">Belongs to the pex2/pex10/pex12 family.</text>
</comment>
<comment type="catalytic activity">
    <reaction evidence="16">
        <text>[E2 ubiquitin-conjugating enzyme]-S-ubiquitinyl-L-cysteine + [acceptor protein]-L-cysteine = [E2 ubiquitin-conjugating enzyme]-L-cysteine + [acceptor protein]-S-ubiquitinyl-L-cysteine.</text>
        <dbReference type="EC" id="2.3.2.36"/>
    </reaction>
</comment>
<evidence type="ECO:0000256" key="9">
    <source>
        <dbReference type="ARBA" id="ARBA00022786"/>
    </source>
</evidence>
<dbReference type="PROSITE" id="PS00518">
    <property type="entry name" value="ZF_RING_1"/>
    <property type="match status" value="1"/>
</dbReference>
<evidence type="ECO:0000256" key="6">
    <source>
        <dbReference type="ARBA" id="ARBA00022692"/>
    </source>
</evidence>
<keyword evidence="9" id="KW-0833">Ubl conjugation pathway</keyword>
<dbReference type="GO" id="GO:0008270">
    <property type="term" value="F:zinc ion binding"/>
    <property type="evidence" value="ECO:0007669"/>
    <property type="project" value="UniProtKB-KW"/>
</dbReference>
<reference evidence="23" key="1">
    <citation type="submission" date="2025-08" db="UniProtKB">
        <authorList>
            <consortium name="RefSeq"/>
        </authorList>
    </citation>
    <scope>IDENTIFICATION</scope>
    <source>
        <tissue evidence="23">Whole organism</tissue>
    </source>
</reference>
<dbReference type="OrthoDB" id="1701437at2759"/>
<evidence type="ECO:0000256" key="16">
    <source>
        <dbReference type="ARBA" id="ARBA00034438"/>
    </source>
</evidence>
<dbReference type="KEGG" id="foc:113205469"/>
<keyword evidence="6 20" id="KW-0812">Transmembrane</keyword>
<accession>A0A6J1S8D0</accession>
<evidence type="ECO:0000256" key="2">
    <source>
        <dbReference type="ARBA" id="ARBA00004906"/>
    </source>
</evidence>
<sequence>MSNKEEIDLLVKSRVEQLDALELDKEVLYVLKSQVTSAIKFLPLSFQNKWEPEVDTLLQIVILQLSLRGVGSTFGQQLLNIQFLKSQKKTALLAIIIPILLKYFHTRARDVALKIGSEKLIQVLETAARWGDISITAGSLINLLLFLHSGYYPNLLYRLFGIQMSYSSPKGRQRQVGYTHMTRELIWHSFIELLVFVLPLINYHYIKRLVLKILMLGSTGPKLKPSAGNTVSLTLNSACAVCSKRPILPHHMDCVHVFCYFCLQANILADPNFACPECGNRASGMVSAKPVCLTIM</sequence>
<evidence type="ECO:0000259" key="21">
    <source>
        <dbReference type="PROSITE" id="PS50089"/>
    </source>
</evidence>
<dbReference type="Proteomes" id="UP000504606">
    <property type="component" value="Unplaced"/>
</dbReference>
<dbReference type="GO" id="GO:0016558">
    <property type="term" value="P:protein import into peroxisome matrix"/>
    <property type="evidence" value="ECO:0007669"/>
    <property type="project" value="InterPro"/>
</dbReference>
<dbReference type="RefSeq" id="XP_026276898.1">
    <property type="nucleotide sequence ID" value="XM_026421113.2"/>
</dbReference>
<keyword evidence="22" id="KW-1185">Reference proteome</keyword>
<dbReference type="AlphaFoldDB" id="A0A6J1S8D0"/>
<evidence type="ECO:0000256" key="3">
    <source>
        <dbReference type="ARBA" id="ARBA00008704"/>
    </source>
</evidence>
<dbReference type="Gene3D" id="3.30.40.10">
    <property type="entry name" value="Zinc/RING finger domain, C3HC4 (zinc finger)"/>
    <property type="match status" value="1"/>
</dbReference>
<dbReference type="InterPro" id="IPR017907">
    <property type="entry name" value="Znf_RING_CS"/>
</dbReference>
<keyword evidence="4" id="KW-0813">Transport</keyword>
<organism evidence="22 23">
    <name type="scientific">Frankliniella occidentalis</name>
    <name type="common">Western flower thrips</name>
    <name type="synonym">Euthrips occidentalis</name>
    <dbReference type="NCBI Taxonomy" id="133901"/>
    <lineage>
        <taxon>Eukaryota</taxon>
        <taxon>Metazoa</taxon>
        <taxon>Ecdysozoa</taxon>
        <taxon>Arthropoda</taxon>
        <taxon>Hexapoda</taxon>
        <taxon>Insecta</taxon>
        <taxon>Pterygota</taxon>
        <taxon>Neoptera</taxon>
        <taxon>Paraneoptera</taxon>
        <taxon>Thysanoptera</taxon>
        <taxon>Terebrantia</taxon>
        <taxon>Thripoidea</taxon>
        <taxon>Thripidae</taxon>
        <taxon>Frankliniella</taxon>
    </lineage>
</organism>
<dbReference type="EC" id="2.3.2.36" evidence="17"/>
<evidence type="ECO:0000256" key="8">
    <source>
        <dbReference type="ARBA" id="ARBA00022771"/>
    </source>
</evidence>
<dbReference type="CDD" id="cd16526">
    <property type="entry name" value="RING-HC_PEX2"/>
    <property type="match status" value="1"/>
</dbReference>
<keyword evidence="10" id="KW-0862">Zinc</keyword>
<keyword evidence="11" id="KW-0653">Protein transport</keyword>
<feature type="transmembrane region" description="Helical" evidence="20">
    <location>
        <begin position="185"/>
        <end position="206"/>
    </location>
</feature>
<evidence type="ECO:0000256" key="5">
    <source>
        <dbReference type="ARBA" id="ARBA00022679"/>
    </source>
</evidence>
<dbReference type="GeneID" id="113205469"/>
<evidence type="ECO:0000256" key="7">
    <source>
        <dbReference type="ARBA" id="ARBA00022723"/>
    </source>
</evidence>
<evidence type="ECO:0000256" key="19">
    <source>
        <dbReference type="PROSITE-ProRule" id="PRU00175"/>
    </source>
</evidence>
<gene>
    <name evidence="23" type="primary">LOC113205469</name>
</gene>
<evidence type="ECO:0000256" key="4">
    <source>
        <dbReference type="ARBA" id="ARBA00022448"/>
    </source>
</evidence>
<evidence type="ECO:0000256" key="17">
    <source>
        <dbReference type="ARBA" id="ARBA00034523"/>
    </source>
</evidence>
<comment type="pathway">
    <text evidence="2">Protein modification; protein ubiquitination.</text>
</comment>
<evidence type="ECO:0000313" key="22">
    <source>
        <dbReference type="Proteomes" id="UP000504606"/>
    </source>
</evidence>
<dbReference type="PROSITE" id="PS50089">
    <property type="entry name" value="ZF_RING_2"/>
    <property type="match status" value="1"/>
</dbReference>
<evidence type="ECO:0000256" key="12">
    <source>
        <dbReference type="ARBA" id="ARBA00022989"/>
    </source>
</evidence>
<evidence type="ECO:0000256" key="10">
    <source>
        <dbReference type="ARBA" id="ARBA00022833"/>
    </source>
</evidence>
<dbReference type="GO" id="GO:0005778">
    <property type="term" value="C:peroxisomal membrane"/>
    <property type="evidence" value="ECO:0007669"/>
    <property type="project" value="UniProtKB-SubCell"/>
</dbReference>
<dbReference type="PANTHER" id="PTHR48178:SF1">
    <property type="entry name" value="PEROXISOME BIOGENESIS FACTOR 2"/>
    <property type="match status" value="1"/>
</dbReference>
<evidence type="ECO:0000256" key="14">
    <source>
        <dbReference type="ARBA" id="ARBA00023140"/>
    </source>
</evidence>
<keyword evidence="13 20" id="KW-0472">Membrane</keyword>
<keyword evidence="14" id="KW-0576">Peroxisome</keyword>
<evidence type="ECO:0000256" key="11">
    <source>
        <dbReference type="ARBA" id="ARBA00022927"/>
    </source>
</evidence>
<dbReference type="GO" id="GO:0061630">
    <property type="term" value="F:ubiquitin protein ligase activity"/>
    <property type="evidence" value="ECO:0007669"/>
    <property type="project" value="UniProtKB-EC"/>
</dbReference>
<protein>
    <recommendedName>
        <fullName evidence="18">Peroxisome biogenesis factor 2</fullName>
        <ecNumber evidence="17">2.3.2.36</ecNumber>
    </recommendedName>
    <alternativeName>
        <fullName evidence="15">Peroxin-2</fullName>
    </alternativeName>
</protein>
<dbReference type="PANTHER" id="PTHR48178">
    <property type="entry name" value="PEROXISOME BIOGENESIS FACTOR 2"/>
    <property type="match status" value="1"/>
</dbReference>
<keyword evidence="8 19" id="KW-0863">Zinc-finger</keyword>
<evidence type="ECO:0000256" key="20">
    <source>
        <dbReference type="SAM" id="Phobius"/>
    </source>
</evidence>
<evidence type="ECO:0000256" key="1">
    <source>
        <dbReference type="ARBA" id="ARBA00004585"/>
    </source>
</evidence>
<comment type="subcellular location">
    <subcellularLocation>
        <location evidence="1">Peroxisome membrane</location>
        <topology evidence="1">Multi-pass membrane protein</topology>
    </subcellularLocation>
</comment>
<feature type="domain" description="RING-type" evidence="21">
    <location>
        <begin position="239"/>
        <end position="278"/>
    </location>
</feature>
<keyword evidence="5" id="KW-0808">Transferase</keyword>
<evidence type="ECO:0000256" key="18">
    <source>
        <dbReference type="ARBA" id="ARBA00034543"/>
    </source>
</evidence>
<keyword evidence="12 20" id="KW-1133">Transmembrane helix</keyword>
<dbReference type="Pfam" id="PF04757">
    <property type="entry name" value="Pex2_Pex12"/>
    <property type="match status" value="1"/>
</dbReference>
<evidence type="ECO:0000313" key="23">
    <source>
        <dbReference type="RefSeq" id="XP_026276898.1"/>
    </source>
</evidence>